<sequence length="371" mass="42426">MDSERKIIHIDMDAFYASVEQRDNPKLKGKPVIVGGSPEGRGVVATCSYEARIFGIHSAMPSSVAYVRCPHAIFVPPRFEVYQKISYQIREIFKRYTDMIEPLSLDEAYLDVTTNKKGIKYATTIAKQIKEDIKNEIGITASAGVSYNKFLAKIASDYKKPNGLTVITPDKAQEFIDNLPINKFFGIGKVTSKTLKIMGIKKGYDLRNMTLIQLEQIFKKKGYDMYNFARGIDNRPVQISRERKSVGAESTFISNVYFDSDELNEHVKDVVKDVCKRLENTNKCGKTITIKIKYADFKQVTKRRTLESPIYTYDDILKNTNILIEKVKNKERQIRLIGVTISNLLDCEKKNIIIYHCLINCKIGIYIFGKY</sequence>
<evidence type="ECO:0000256" key="13">
    <source>
        <dbReference type="ARBA" id="ARBA00023204"/>
    </source>
</evidence>
<comment type="subcellular location">
    <subcellularLocation>
        <location evidence="1 15">Cytoplasm</location>
    </subcellularLocation>
</comment>
<dbReference type="InterPro" id="IPR053848">
    <property type="entry name" value="IMS_HHH_1"/>
</dbReference>
<dbReference type="CDD" id="cd03586">
    <property type="entry name" value="PolY_Pol_IV_kappa"/>
    <property type="match status" value="1"/>
</dbReference>
<dbReference type="Proteomes" id="UP001239169">
    <property type="component" value="Chromosome"/>
</dbReference>
<dbReference type="SUPFAM" id="SSF56672">
    <property type="entry name" value="DNA/RNA polymerases"/>
    <property type="match status" value="1"/>
</dbReference>
<evidence type="ECO:0000256" key="3">
    <source>
        <dbReference type="ARBA" id="ARBA00022457"/>
    </source>
</evidence>
<evidence type="ECO:0000313" key="18">
    <source>
        <dbReference type="Proteomes" id="UP001239169"/>
    </source>
</evidence>
<dbReference type="HAMAP" id="MF_01113">
    <property type="entry name" value="DNApol_IV"/>
    <property type="match status" value="1"/>
</dbReference>
<evidence type="ECO:0000256" key="14">
    <source>
        <dbReference type="ARBA" id="ARBA00049244"/>
    </source>
</evidence>
<reference evidence="17 18" key="1">
    <citation type="submission" date="2023-04" db="EMBL/GenBank/DDBJ databases">
        <title>Bacteria Genome Submission.</title>
        <authorList>
            <person name="Isaac P."/>
        </authorList>
    </citation>
    <scope>NUCLEOTIDE SEQUENCE [LARGE SCALE GENOMIC DNA]</scope>
    <source>
        <strain evidence="17 18">SampleS7P1</strain>
    </source>
</reference>
<keyword evidence="10 15" id="KW-0460">Magnesium</keyword>
<evidence type="ECO:0000259" key="16">
    <source>
        <dbReference type="PROSITE" id="PS50173"/>
    </source>
</evidence>
<dbReference type="Pfam" id="PF00817">
    <property type="entry name" value="IMS"/>
    <property type="match status" value="1"/>
</dbReference>
<protein>
    <recommendedName>
        <fullName evidence="15">DNA polymerase IV</fullName>
        <shortName evidence="15">Pol IV</shortName>
        <ecNumber evidence="15">2.7.7.7</ecNumber>
    </recommendedName>
</protein>
<feature type="binding site" evidence="15">
    <location>
        <position position="11"/>
    </location>
    <ligand>
        <name>Mg(2+)</name>
        <dbReference type="ChEBI" id="CHEBI:18420"/>
    </ligand>
</feature>
<dbReference type="Pfam" id="PF11799">
    <property type="entry name" value="IMS_C"/>
    <property type="match status" value="1"/>
</dbReference>
<evidence type="ECO:0000256" key="2">
    <source>
        <dbReference type="ARBA" id="ARBA00010945"/>
    </source>
</evidence>
<dbReference type="EC" id="2.7.7.7" evidence="15"/>
<dbReference type="InterPro" id="IPR043502">
    <property type="entry name" value="DNA/RNA_pol_sf"/>
</dbReference>
<keyword evidence="8 15" id="KW-0479">Metal-binding</keyword>
<evidence type="ECO:0000256" key="6">
    <source>
        <dbReference type="ARBA" id="ARBA00022695"/>
    </source>
</evidence>
<dbReference type="SUPFAM" id="SSF100879">
    <property type="entry name" value="Lesion bypass DNA polymerase (Y-family), little finger domain"/>
    <property type="match status" value="1"/>
</dbReference>
<dbReference type="Pfam" id="PF21999">
    <property type="entry name" value="IMS_HHH_1"/>
    <property type="match status" value="1"/>
</dbReference>
<keyword evidence="3 15" id="KW-0515">Mutator protein</keyword>
<keyword evidence="7 15" id="KW-0235">DNA replication</keyword>
<comment type="catalytic activity">
    <reaction evidence="14 15">
        <text>DNA(n) + a 2'-deoxyribonucleoside 5'-triphosphate = DNA(n+1) + diphosphate</text>
        <dbReference type="Rhea" id="RHEA:22508"/>
        <dbReference type="Rhea" id="RHEA-COMP:17339"/>
        <dbReference type="Rhea" id="RHEA-COMP:17340"/>
        <dbReference type="ChEBI" id="CHEBI:33019"/>
        <dbReference type="ChEBI" id="CHEBI:61560"/>
        <dbReference type="ChEBI" id="CHEBI:173112"/>
        <dbReference type="EC" id="2.7.7.7"/>
    </reaction>
</comment>
<keyword evidence="6 15" id="KW-0548">Nucleotidyltransferase</keyword>
<feature type="active site" evidence="15">
    <location>
        <position position="107"/>
    </location>
</feature>
<feature type="domain" description="UmuC" evidence="16">
    <location>
        <begin position="7"/>
        <end position="188"/>
    </location>
</feature>
<evidence type="ECO:0000256" key="7">
    <source>
        <dbReference type="ARBA" id="ARBA00022705"/>
    </source>
</evidence>
<evidence type="ECO:0000256" key="12">
    <source>
        <dbReference type="ARBA" id="ARBA00023125"/>
    </source>
</evidence>
<keyword evidence="18" id="KW-1185">Reference proteome</keyword>
<dbReference type="EMBL" id="CP124685">
    <property type="protein sequence ID" value="WGX76645.1"/>
    <property type="molecule type" value="Genomic_DNA"/>
</dbReference>
<comment type="cofactor">
    <cofactor evidence="15">
        <name>Mg(2+)</name>
        <dbReference type="ChEBI" id="CHEBI:18420"/>
    </cofactor>
    <text evidence="15">Binds 2 magnesium ions per subunit.</text>
</comment>
<dbReference type="NCBIfam" id="NF010731">
    <property type="entry name" value="PRK14133.1"/>
    <property type="match status" value="1"/>
</dbReference>
<dbReference type="InterPro" id="IPR043128">
    <property type="entry name" value="Rev_trsase/Diguanyl_cyclase"/>
</dbReference>
<comment type="function">
    <text evidence="15">Poorly processive, error-prone DNA polymerase involved in untargeted mutagenesis. Copies undamaged DNA at stalled replication forks, which arise in vivo from mismatched or misaligned primer ends. These misaligned primers can be extended by PolIV. Exhibits no 3'-5' exonuclease (proofreading) activity. May be involved in translesional synthesis, in conjunction with the beta clamp from PolIII.</text>
</comment>
<dbReference type="PROSITE" id="PS50173">
    <property type="entry name" value="UMUC"/>
    <property type="match status" value="1"/>
</dbReference>
<evidence type="ECO:0000256" key="4">
    <source>
        <dbReference type="ARBA" id="ARBA00022490"/>
    </source>
</evidence>
<dbReference type="InterPro" id="IPR001126">
    <property type="entry name" value="UmuC"/>
</dbReference>
<comment type="subunit">
    <text evidence="15">Monomer.</text>
</comment>
<evidence type="ECO:0000256" key="5">
    <source>
        <dbReference type="ARBA" id="ARBA00022679"/>
    </source>
</evidence>
<dbReference type="Gene3D" id="3.40.1170.60">
    <property type="match status" value="1"/>
</dbReference>
<gene>
    <name evidence="15 17" type="primary">dinB</name>
    <name evidence="17" type="ORF">QJS64_05915</name>
</gene>
<dbReference type="NCBIfam" id="NF002677">
    <property type="entry name" value="PRK02406.1"/>
    <property type="match status" value="1"/>
</dbReference>
<name>A0ABY8R5B7_PARBF</name>
<dbReference type="PANTHER" id="PTHR11076">
    <property type="entry name" value="DNA REPAIR POLYMERASE UMUC / TRANSFERASE FAMILY MEMBER"/>
    <property type="match status" value="1"/>
</dbReference>
<keyword evidence="4 15" id="KW-0963">Cytoplasm</keyword>
<organism evidence="17 18">
    <name type="scientific">Paraclostridium bifermentans</name>
    <name type="common">Clostridium bifermentans</name>
    <dbReference type="NCBI Taxonomy" id="1490"/>
    <lineage>
        <taxon>Bacteria</taxon>
        <taxon>Bacillati</taxon>
        <taxon>Bacillota</taxon>
        <taxon>Clostridia</taxon>
        <taxon>Peptostreptococcales</taxon>
        <taxon>Peptostreptococcaceae</taxon>
        <taxon>Paraclostridium</taxon>
    </lineage>
</organism>
<evidence type="ECO:0000313" key="17">
    <source>
        <dbReference type="EMBL" id="WGX76645.1"/>
    </source>
</evidence>
<comment type="similarity">
    <text evidence="2 15">Belongs to the DNA polymerase type-Y family.</text>
</comment>
<feature type="binding site" evidence="15">
    <location>
        <position position="106"/>
    </location>
    <ligand>
        <name>Mg(2+)</name>
        <dbReference type="ChEBI" id="CHEBI:18420"/>
    </ligand>
</feature>
<dbReference type="GO" id="GO:0003887">
    <property type="term" value="F:DNA-directed DNA polymerase activity"/>
    <property type="evidence" value="ECO:0007669"/>
    <property type="project" value="UniProtKB-EC"/>
</dbReference>
<evidence type="ECO:0000256" key="10">
    <source>
        <dbReference type="ARBA" id="ARBA00022842"/>
    </source>
</evidence>
<evidence type="ECO:0000256" key="11">
    <source>
        <dbReference type="ARBA" id="ARBA00022932"/>
    </source>
</evidence>
<dbReference type="InterPro" id="IPR036775">
    <property type="entry name" value="DNA_pol_Y-fam_lit_finger_sf"/>
</dbReference>
<dbReference type="InterPro" id="IPR022880">
    <property type="entry name" value="DNApol_IV"/>
</dbReference>
<dbReference type="InterPro" id="IPR050116">
    <property type="entry name" value="DNA_polymerase-Y"/>
</dbReference>
<keyword evidence="9 15" id="KW-0227">DNA damage</keyword>
<keyword evidence="13 15" id="KW-0234">DNA repair</keyword>
<dbReference type="PANTHER" id="PTHR11076:SF33">
    <property type="entry name" value="DNA POLYMERASE KAPPA"/>
    <property type="match status" value="1"/>
</dbReference>
<dbReference type="InterPro" id="IPR017961">
    <property type="entry name" value="DNA_pol_Y-fam_little_finger"/>
</dbReference>
<accession>A0ABY8R5B7</accession>
<evidence type="ECO:0000256" key="1">
    <source>
        <dbReference type="ARBA" id="ARBA00004496"/>
    </source>
</evidence>
<keyword evidence="11 15" id="KW-0239">DNA-directed DNA polymerase</keyword>
<proteinExistence type="inferred from homology"/>
<dbReference type="Gene3D" id="3.30.70.270">
    <property type="match status" value="1"/>
</dbReference>
<evidence type="ECO:0000256" key="9">
    <source>
        <dbReference type="ARBA" id="ARBA00022763"/>
    </source>
</evidence>
<dbReference type="Gene3D" id="1.10.150.20">
    <property type="entry name" value="5' to 3' exonuclease, C-terminal subdomain"/>
    <property type="match status" value="1"/>
</dbReference>
<evidence type="ECO:0000256" key="8">
    <source>
        <dbReference type="ARBA" id="ARBA00022723"/>
    </source>
</evidence>
<keyword evidence="12 15" id="KW-0238">DNA-binding</keyword>
<feature type="site" description="Substrate discrimination" evidence="15">
    <location>
        <position position="16"/>
    </location>
</feature>
<evidence type="ECO:0000256" key="15">
    <source>
        <dbReference type="HAMAP-Rule" id="MF_01113"/>
    </source>
</evidence>
<dbReference type="Gene3D" id="3.30.1490.100">
    <property type="entry name" value="DNA polymerase, Y-family, little finger domain"/>
    <property type="match status" value="1"/>
</dbReference>
<keyword evidence="5 15" id="KW-0808">Transferase</keyword>